<name>A0AAD9QNJ5_ACRCE</name>
<comment type="caution">
    <text evidence="2">The sequence shown here is derived from an EMBL/GenBank/DDBJ whole genome shotgun (WGS) entry which is preliminary data.</text>
</comment>
<sequence length="692" mass="79839">MPNIIRTVTRSTMIAQYLALCDDDGFQPLSRATMYRVLKVREASQHKSLQRLDNISADGAKELEEEYRVSKDWCSDVRNRLKKAKCYLKTKYRVHCRDEDSRCADHCRKFALSDPVDEDFKHQCLHEHLSKCDSCEDLKTVLQSVEGKINELSSLMYSKEQHDNLLYDFGKSINFINAWKCHILRCENQEIAKQSFIQNMAEDSVFIVMDWAMKFLQRRFREKQCDWYAKRGMNWHDWFSVLSILESLLITIRSSNPKVKKAYLQSDEAGCYHTSQLIVAARDVEERVGVSLQRYDFSEPQSGKEVCDRILCPLKGAIRRYCNEGHDFLNASDMHTALKERPVQGCTTSVCHVNETKKGIDIKKLQQFSAMHDFSYQQDGLRVWKAFQVGPGKLIPWDEIYIKHQGATDLITEQENFAFTPRVTHESAHDCGDAESSNELGLALECPEPACARTFRSVEEMKLHLSVGQHTESMYDKLKRGWVAKFSSLTLSEGDSTNVIERQGSEPFQSNLSEGWALHKPKEKVRQYLTSKFEIGEQSGRKEDPMKVSQDMRKAKGENGERLFSREEWLTKAQRKGFFSRLSSLRRIQAGPSPSTAVDNKSDEELIDEEEVSHMTTLESVVTEIGLTHPIVYDIYDLCDYVKKEKLNHFTVSMLKEICTFFEFPFKSRDSKALLMSKIKEMTHECQCSVEG</sequence>
<dbReference type="InterPro" id="IPR013087">
    <property type="entry name" value="Znf_C2H2_type"/>
</dbReference>
<evidence type="ECO:0000313" key="3">
    <source>
        <dbReference type="Proteomes" id="UP001249851"/>
    </source>
</evidence>
<dbReference type="EMBL" id="JARQWQ010000022">
    <property type="protein sequence ID" value="KAK2564435.1"/>
    <property type="molecule type" value="Genomic_DNA"/>
</dbReference>
<gene>
    <name evidence="2" type="ORF">P5673_011866</name>
</gene>
<feature type="domain" description="C2H2-type" evidence="1">
    <location>
        <begin position="446"/>
        <end position="470"/>
    </location>
</feature>
<evidence type="ECO:0000313" key="2">
    <source>
        <dbReference type="EMBL" id="KAK2564435.1"/>
    </source>
</evidence>
<keyword evidence="3" id="KW-1185">Reference proteome</keyword>
<evidence type="ECO:0000259" key="1">
    <source>
        <dbReference type="PROSITE" id="PS00028"/>
    </source>
</evidence>
<organism evidence="2 3">
    <name type="scientific">Acropora cervicornis</name>
    <name type="common">Staghorn coral</name>
    <dbReference type="NCBI Taxonomy" id="6130"/>
    <lineage>
        <taxon>Eukaryota</taxon>
        <taxon>Metazoa</taxon>
        <taxon>Cnidaria</taxon>
        <taxon>Anthozoa</taxon>
        <taxon>Hexacorallia</taxon>
        <taxon>Scleractinia</taxon>
        <taxon>Astrocoeniina</taxon>
        <taxon>Acroporidae</taxon>
        <taxon>Acropora</taxon>
    </lineage>
</organism>
<accession>A0AAD9QNJ5</accession>
<dbReference type="PROSITE" id="PS00028">
    <property type="entry name" value="ZINC_FINGER_C2H2_1"/>
    <property type="match status" value="1"/>
</dbReference>
<dbReference type="AlphaFoldDB" id="A0AAD9QNJ5"/>
<dbReference type="PANTHER" id="PTHR33845:SF1">
    <property type="entry name" value="C2H2-TYPE DOMAIN-CONTAINING PROTEIN"/>
    <property type="match status" value="1"/>
</dbReference>
<dbReference type="PANTHER" id="PTHR33845">
    <property type="entry name" value="C2H2-TYPE DOMAIN-CONTAINING PROTEIN"/>
    <property type="match status" value="1"/>
</dbReference>
<reference evidence="2" key="2">
    <citation type="journal article" date="2023" name="Science">
        <title>Genomic signatures of disease resistance in endangered staghorn corals.</title>
        <authorList>
            <person name="Vollmer S.V."/>
            <person name="Selwyn J.D."/>
            <person name="Despard B.A."/>
            <person name="Roesel C.L."/>
        </authorList>
    </citation>
    <scope>NUCLEOTIDE SEQUENCE</scope>
    <source>
        <strain evidence="2">K2</strain>
    </source>
</reference>
<reference evidence="2" key="1">
    <citation type="journal article" date="2023" name="G3 (Bethesda)">
        <title>Whole genome assembly and annotation of the endangered Caribbean coral Acropora cervicornis.</title>
        <authorList>
            <person name="Selwyn J.D."/>
            <person name="Vollmer S.V."/>
        </authorList>
    </citation>
    <scope>NUCLEOTIDE SEQUENCE</scope>
    <source>
        <strain evidence="2">K2</strain>
    </source>
</reference>
<proteinExistence type="predicted"/>
<protein>
    <recommendedName>
        <fullName evidence="1">C2H2-type domain-containing protein</fullName>
    </recommendedName>
</protein>
<dbReference type="Proteomes" id="UP001249851">
    <property type="component" value="Unassembled WGS sequence"/>
</dbReference>